<evidence type="ECO:0000313" key="4">
    <source>
        <dbReference type="Proteomes" id="UP000717328"/>
    </source>
</evidence>
<keyword evidence="2" id="KW-0812">Transmembrane</keyword>
<evidence type="ECO:0000256" key="2">
    <source>
        <dbReference type="SAM" id="Phobius"/>
    </source>
</evidence>
<sequence>MRASFSLYEHPQLSDSEVWPKDSSPAPASARGPAVAALLVFTIVAGGLAYHYTGAGRAFLQDSALFKQWL</sequence>
<protein>
    <submittedName>
        <fullName evidence="3">Uncharacterized protein</fullName>
    </submittedName>
</protein>
<evidence type="ECO:0000313" key="3">
    <source>
        <dbReference type="EMBL" id="KAG5636421.1"/>
    </source>
</evidence>
<dbReference type="AlphaFoldDB" id="A0A9P7K636"/>
<reference evidence="3" key="2">
    <citation type="submission" date="2021-10" db="EMBL/GenBank/DDBJ databases">
        <title>Phylogenomics reveals ancestral predisposition of the termite-cultivated fungus Termitomyces towards a domesticated lifestyle.</title>
        <authorList>
            <person name="Auxier B."/>
            <person name="Grum-Grzhimaylo A."/>
            <person name="Cardenas M.E."/>
            <person name="Lodge J.D."/>
            <person name="Laessoe T."/>
            <person name="Pedersen O."/>
            <person name="Smith M.E."/>
            <person name="Kuyper T.W."/>
            <person name="Franco-Molano E.A."/>
            <person name="Baroni T.J."/>
            <person name="Aanen D.K."/>
        </authorList>
    </citation>
    <scope>NUCLEOTIDE SEQUENCE</scope>
    <source>
        <strain evidence="3">D49</strain>
    </source>
</reference>
<dbReference type="EMBL" id="JABCKI010005936">
    <property type="protein sequence ID" value="KAG5636421.1"/>
    <property type="molecule type" value="Genomic_DNA"/>
</dbReference>
<reference evidence="3" key="1">
    <citation type="submission" date="2021-02" db="EMBL/GenBank/DDBJ databases">
        <authorList>
            <person name="Nieuwenhuis M."/>
            <person name="Van De Peppel L.J.J."/>
        </authorList>
    </citation>
    <scope>NUCLEOTIDE SEQUENCE</scope>
    <source>
        <strain evidence="3">D49</strain>
    </source>
</reference>
<organism evidence="3 4">
    <name type="scientific">Sphagnurus paluster</name>
    <dbReference type="NCBI Taxonomy" id="117069"/>
    <lineage>
        <taxon>Eukaryota</taxon>
        <taxon>Fungi</taxon>
        <taxon>Dikarya</taxon>
        <taxon>Basidiomycota</taxon>
        <taxon>Agaricomycotina</taxon>
        <taxon>Agaricomycetes</taxon>
        <taxon>Agaricomycetidae</taxon>
        <taxon>Agaricales</taxon>
        <taxon>Tricholomatineae</taxon>
        <taxon>Lyophyllaceae</taxon>
        <taxon>Sphagnurus</taxon>
    </lineage>
</organism>
<keyword evidence="2" id="KW-1133">Transmembrane helix</keyword>
<feature type="region of interest" description="Disordered" evidence="1">
    <location>
        <begin position="1"/>
        <end position="30"/>
    </location>
</feature>
<gene>
    <name evidence="3" type="ORF">H0H81_008131</name>
</gene>
<keyword evidence="4" id="KW-1185">Reference proteome</keyword>
<keyword evidence="2" id="KW-0472">Membrane</keyword>
<dbReference type="OrthoDB" id="3048770at2759"/>
<comment type="caution">
    <text evidence="3">The sequence shown here is derived from an EMBL/GenBank/DDBJ whole genome shotgun (WGS) entry which is preliminary data.</text>
</comment>
<proteinExistence type="predicted"/>
<feature type="transmembrane region" description="Helical" evidence="2">
    <location>
        <begin position="34"/>
        <end position="53"/>
    </location>
</feature>
<evidence type="ECO:0000256" key="1">
    <source>
        <dbReference type="SAM" id="MobiDB-lite"/>
    </source>
</evidence>
<name>A0A9P7K636_9AGAR</name>
<dbReference type="Proteomes" id="UP000717328">
    <property type="component" value="Unassembled WGS sequence"/>
</dbReference>
<accession>A0A9P7K636</accession>